<gene>
    <name evidence="1" type="ORF">QJ048_05170</name>
</gene>
<name>A0ABT6R9A5_9BACT</name>
<dbReference type="RefSeq" id="WP_282333266.1">
    <property type="nucleotide sequence ID" value="NZ_JASBRG010000003.1"/>
</dbReference>
<reference evidence="1 2" key="1">
    <citation type="submission" date="2023-05" db="EMBL/GenBank/DDBJ databases">
        <title>Genome sequence of Pinibacter sp. MAH-24.</title>
        <authorList>
            <person name="Huq M.A."/>
        </authorList>
    </citation>
    <scope>NUCLEOTIDE SEQUENCE [LARGE SCALE GENOMIC DNA]</scope>
    <source>
        <strain evidence="1 2">MAH-24</strain>
    </source>
</reference>
<sequence length="143" mass="16527">MILGFKKKFADGTPTLFKEKILAGVGLIPMSAANDLKKIHSLREGDRWRSGMEIHMAYGVNTKQYVQFNKGIPELSKCKSTQEVFMLLYRGILVVHIDGHNFNDVNLLITNDGLTDQQFTDWFFPNSDSIWRGQIIHWTDFRY</sequence>
<dbReference type="EMBL" id="JASBRG010000003">
    <property type="protein sequence ID" value="MDI3319151.1"/>
    <property type="molecule type" value="Genomic_DNA"/>
</dbReference>
<evidence type="ECO:0000313" key="2">
    <source>
        <dbReference type="Proteomes" id="UP001226434"/>
    </source>
</evidence>
<evidence type="ECO:0000313" key="1">
    <source>
        <dbReference type="EMBL" id="MDI3319151.1"/>
    </source>
</evidence>
<comment type="caution">
    <text evidence="1">The sequence shown here is derived from an EMBL/GenBank/DDBJ whole genome shotgun (WGS) entry which is preliminary data.</text>
</comment>
<keyword evidence="2" id="KW-1185">Reference proteome</keyword>
<accession>A0ABT6R9A5</accession>
<organism evidence="1 2">
    <name type="scientific">Pinibacter soli</name>
    <dbReference type="NCBI Taxonomy" id="3044211"/>
    <lineage>
        <taxon>Bacteria</taxon>
        <taxon>Pseudomonadati</taxon>
        <taxon>Bacteroidota</taxon>
        <taxon>Chitinophagia</taxon>
        <taxon>Chitinophagales</taxon>
        <taxon>Chitinophagaceae</taxon>
        <taxon>Pinibacter</taxon>
    </lineage>
</organism>
<proteinExistence type="predicted"/>
<dbReference type="Proteomes" id="UP001226434">
    <property type="component" value="Unassembled WGS sequence"/>
</dbReference>
<protein>
    <submittedName>
        <fullName evidence="1">Uncharacterized protein</fullName>
    </submittedName>
</protein>